<organism evidence="3 4">
    <name type="scientific">Rossellomorea aquimaris</name>
    <dbReference type="NCBI Taxonomy" id="189382"/>
    <lineage>
        <taxon>Bacteria</taxon>
        <taxon>Bacillati</taxon>
        <taxon>Bacillota</taxon>
        <taxon>Bacilli</taxon>
        <taxon>Bacillales</taxon>
        <taxon>Bacillaceae</taxon>
        <taxon>Rossellomorea</taxon>
    </lineage>
</organism>
<evidence type="ECO:0000259" key="2">
    <source>
        <dbReference type="Pfam" id="PF00582"/>
    </source>
</evidence>
<name>A0A366E8G9_9BACI</name>
<dbReference type="SUPFAM" id="SSF52402">
    <property type="entry name" value="Adenine nucleotide alpha hydrolases-like"/>
    <property type="match status" value="1"/>
</dbReference>
<dbReference type="Gene3D" id="3.40.50.620">
    <property type="entry name" value="HUPs"/>
    <property type="match status" value="1"/>
</dbReference>
<dbReference type="InterPro" id="IPR006015">
    <property type="entry name" value="Universal_stress_UspA"/>
</dbReference>
<gene>
    <name evidence="3" type="ORF">DET59_1372</name>
</gene>
<dbReference type="CDD" id="cd00293">
    <property type="entry name" value="USP-like"/>
    <property type="match status" value="1"/>
</dbReference>
<evidence type="ECO:0000313" key="3">
    <source>
        <dbReference type="EMBL" id="RBO98375.1"/>
    </source>
</evidence>
<dbReference type="InterPro" id="IPR006016">
    <property type="entry name" value="UspA"/>
</dbReference>
<protein>
    <submittedName>
        <fullName evidence="3">Nucleotide-binding universal stress UspA family protein</fullName>
    </submittedName>
</protein>
<sequence length="174" mass="19336">MYKHILLAYDETDGSKKALDEVQKLIKGSIDTQLTVLHISDEKVANESQDNYTPTHALADTSPGFDNNYMGNLSVSPDNKVHTSEEERHEIKTPSSTHHFLKNAKEKLSPYGIEANYIHLSGSEAKRICEYAKEIQADLVVVGSSRKSGMKKWVLGSVSEKVTQNCETSVLVVK</sequence>
<dbReference type="Pfam" id="PF00582">
    <property type="entry name" value="Usp"/>
    <property type="match status" value="1"/>
</dbReference>
<dbReference type="Proteomes" id="UP000252118">
    <property type="component" value="Unassembled WGS sequence"/>
</dbReference>
<dbReference type="OrthoDB" id="2426295at2"/>
<evidence type="ECO:0000256" key="1">
    <source>
        <dbReference type="ARBA" id="ARBA00008791"/>
    </source>
</evidence>
<comment type="caution">
    <text evidence="3">The sequence shown here is derived from an EMBL/GenBank/DDBJ whole genome shotgun (WGS) entry which is preliminary data.</text>
</comment>
<dbReference type="RefSeq" id="WP_113971552.1">
    <property type="nucleotide sequence ID" value="NZ_QNRJ01000037.1"/>
</dbReference>
<dbReference type="InterPro" id="IPR014729">
    <property type="entry name" value="Rossmann-like_a/b/a_fold"/>
</dbReference>
<reference evidence="3 4" key="1">
    <citation type="submission" date="2018-06" db="EMBL/GenBank/DDBJ databases">
        <title>Freshwater and sediment microbial communities from various areas in North America, analyzing microbe dynamics in response to fracking.</title>
        <authorList>
            <person name="Lamendella R."/>
        </authorList>
    </citation>
    <scope>NUCLEOTIDE SEQUENCE [LARGE SCALE GENOMIC DNA]</scope>
    <source>
        <strain evidence="3 4">97B</strain>
    </source>
</reference>
<evidence type="ECO:0000313" key="4">
    <source>
        <dbReference type="Proteomes" id="UP000252118"/>
    </source>
</evidence>
<accession>A0A366E8G9</accession>
<feature type="domain" description="UspA" evidence="2">
    <location>
        <begin position="1"/>
        <end position="174"/>
    </location>
</feature>
<dbReference type="PANTHER" id="PTHR46268:SF6">
    <property type="entry name" value="UNIVERSAL STRESS PROTEIN UP12"/>
    <property type="match status" value="1"/>
</dbReference>
<proteinExistence type="inferred from homology"/>
<dbReference type="PANTHER" id="PTHR46268">
    <property type="entry name" value="STRESS RESPONSE PROTEIN NHAX"/>
    <property type="match status" value="1"/>
</dbReference>
<comment type="similarity">
    <text evidence="1">Belongs to the universal stress protein A family.</text>
</comment>
<dbReference type="PRINTS" id="PR01438">
    <property type="entry name" value="UNVRSLSTRESS"/>
</dbReference>
<dbReference type="AlphaFoldDB" id="A0A366E8G9"/>
<dbReference type="EMBL" id="QNRJ01000037">
    <property type="protein sequence ID" value="RBO98375.1"/>
    <property type="molecule type" value="Genomic_DNA"/>
</dbReference>